<dbReference type="SMART" id="SM00240">
    <property type="entry name" value="FHA"/>
    <property type="match status" value="1"/>
</dbReference>
<dbReference type="AlphaFoldDB" id="A0A4R3Y9P7"/>
<dbReference type="InterPro" id="IPR000253">
    <property type="entry name" value="FHA_dom"/>
</dbReference>
<dbReference type="PROSITE" id="PS50006">
    <property type="entry name" value="FHA_DOMAIN"/>
    <property type="match status" value="1"/>
</dbReference>
<dbReference type="PANTHER" id="PTHR23308">
    <property type="entry name" value="NUCLEAR INHIBITOR OF PROTEIN PHOSPHATASE-1"/>
    <property type="match status" value="1"/>
</dbReference>
<keyword evidence="3" id="KW-1185">Reference proteome</keyword>
<gene>
    <name evidence="2" type="ORF">EDC63_10542</name>
</gene>
<comment type="caution">
    <text evidence="2">The sequence shown here is derived from an EMBL/GenBank/DDBJ whole genome shotgun (WGS) entry which is preliminary data.</text>
</comment>
<dbReference type="EMBL" id="SMCO01000005">
    <property type="protein sequence ID" value="TCV87374.1"/>
    <property type="molecule type" value="Genomic_DNA"/>
</dbReference>
<dbReference type="CDD" id="cd00060">
    <property type="entry name" value="FHA"/>
    <property type="match status" value="1"/>
</dbReference>
<dbReference type="SUPFAM" id="SSF49879">
    <property type="entry name" value="SMAD/FHA domain"/>
    <property type="match status" value="2"/>
</dbReference>
<accession>A0A4R3Y9P7</accession>
<organism evidence="2 3">
    <name type="scientific">Sulfurirhabdus autotrophica</name>
    <dbReference type="NCBI Taxonomy" id="1706046"/>
    <lineage>
        <taxon>Bacteria</taxon>
        <taxon>Pseudomonadati</taxon>
        <taxon>Pseudomonadota</taxon>
        <taxon>Betaproteobacteria</taxon>
        <taxon>Nitrosomonadales</taxon>
        <taxon>Sulfuricellaceae</taxon>
        <taxon>Sulfurirhabdus</taxon>
    </lineage>
</organism>
<name>A0A4R3Y9P7_9PROT</name>
<evidence type="ECO:0000313" key="2">
    <source>
        <dbReference type="EMBL" id="TCV87374.1"/>
    </source>
</evidence>
<feature type="domain" description="FHA" evidence="1">
    <location>
        <begin position="24"/>
        <end position="73"/>
    </location>
</feature>
<dbReference type="Proteomes" id="UP000295367">
    <property type="component" value="Unassembled WGS sequence"/>
</dbReference>
<protein>
    <submittedName>
        <fullName evidence="2">FHA domain-containing protein</fullName>
    </submittedName>
</protein>
<reference evidence="2 3" key="1">
    <citation type="submission" date="2019-03" db="EMBL/GenBank/DDBJ databases">
        <title>Genomic Encyclopedia of Type Strains, Phase IV (KMG-IV): sequencing the most valuable type-strain genomes for metagenomic binning, comparative biology and taxonomic classification.</title>
        <authorList>
            <person name="Goeker M."/>
        </authorList>
    </citation>
    <scope>NUCLEOTIDE SEQUENCE [LARGE SCALE GENOMIC DNA]</scope>
    <source>
        <strain evidence="2 3">DSM 100309</strain>
    </source>
</reference>
<dbReference type="InterPro" id="IPR008984">
    <property type="entry name" value="SMAD_FHA_dom_sf"/>
</dbReference>
<dbReference type="RefSeq" id="WP_124945633.1">
    <property type="nucleotide sequence ID" value="NZ_BHVT01000017.1"/>
</dbReference>
<evidence type="ECO:0000313" key="3">
    <source>
        <dbReference type="Proteomes" id="UP000295367"/>
    </source>
</evidence>
<evidence type="ECO:0000259" key="1">
    <source>
        <dbReference type="PROSITE" id="PS50006"/>
    </source>
</evidence>
<proteinExistence type="predicted"/>
<dbReference type="InterPro" id="IPR050923">
    <property type="entry name" value="Cell_Proc_Reg/RNA_Proc"/>
</dbReference>
<sequence>MSKFIVYNQDGQIEGEYALDKERITIGRKPYNDIQLKHEAVSGEHALVITIRNDSFLEDLDSTNGTQVNNQPVKKCVLQEKDEIRIGGFLLKYIYEPIENPVQDDDDLGWLMNFDETIEADTAETEEKEQTGYVLGDTLKRAGPLSRSKKASVPGKKSYIEQVSAYSAGLQILSGPGAGHELQLEKTLTTIGKPGLQMAVVTRRTGGYFLTHIEGGEFPLLNGVSIGLQSRALKNHDIIELAGTKMEFYLK</sequence>
<dbReference type="Gene3D" id="2.60.200.20">
    <property type="match status" value="1"/>
</dbReference>
<dbReference type="OrthoDB" id="151099at2"/>
<dbReference type="Pfam" id="PF00498">
    <property type="entry name" value="FHA"/>
    <property type="match status" value="1"/>
</dbReference>